<evidence type="ECO:0000313" key="1">
    <source>
        <dbReference type="EMBL" id="KER19132.1"/>
    </source>
</evidence>
<sequence>MCAYIPRALQKLPYTKCGPSSIPTLFFLPQIRKEWAVVYKIDLPKSSQTFDVHLTHTKSEVMLVDVQSLGTPLTIQLSYRVISSEFGWRHHNIVLRSDVGDVLVVRFHPGYPSDGLEVYAPRYDCNKLVLVLFGLIGDIGLRNEAKNHVQPSFSESSETMVGRKFMAHLS</sequence>
<reference evidence="1 2" key="1">
    <citation type="submission" date="2013-11" db="EMBL/GenBank/DDBJ databases">
        <title>Opisthorchis viverrini - life in the bile duct.</title>
        <authorList>
            <person name="Young N.D."/>
            <person name="Nagarajan N."/>
            <person name="Lin S.J."/>
            <person name="Korhonen P.K."/>
            <person name="Jex A.R."/>
            <person name="Hall R.S."/>
            <person name="Safavi-Hemami H."/>
            <person name="Kaewkong W."/>
            <person name="Bertrand D."/>
            <person name="Gao S."/>
            <person name="Seet Q."/>
            <person name="Wongkham S."/>
            <person name="Teh B.T."/>
            <person name="Wongkham C."/>
            <person name="Intapan P.M."/>
            <person name="Maleewong W."/>
            <person name="Yang X."/>
            <person name="Hu M."/>
            <person name="Wang Z."/>
            <person name="Hofmann A."/>
            <person name="Sternberg P.W."/>
            <person name="Tan P."/>
            <person name="Wang J."/>
            <person name="Gasser R.B."/>
        </authorList>
    </citation>
    <scope>NUCLEOTIDE SEQUENCE [LARGE SCALE GENOMIC DNA]</scope>
</reference>
<organism evidence="1 2">
    <name type="scientific">Opisthorchis viverrini</name>
    <name type="common">Southeast Asian liver fluke</name>
    <dbReference type="NCBI Taxonomy" id="6198"/>
    <lineage>
        <taxon>Eukaryota</taxon>
        <taxon>Metazoa</taxon>
        <taxon>Spiralia</taxon>
        <taxon>Lophotrochozoa</taxon>
        <taxon>Platyhelminthes</taxon>
        <taxon>Trematoda</taxon>
        <taxon>Digenea</taxon>
        <taxon>Opisthorchiida</taxon>
        <taxon>Opisthorchiata</taxon>
        <taxon>Opisthorchiidae</taxon>
        <taxon>Opisthorchis</taxon>
    </lineage>
</organism>
<gene>
    <name evidence="1" type="ORF">T265_15647</name>
</gene>
<proteinExistence type="predicted"/>
<dbReference type="Proteomes" id="UP000054324">
    <property type="component" value="Unassembled WGS sequence"/>
</dbReference>
<dbReference type="KEGG" id="ovi:T265_15647"/>
<dbReference type="EMBL" id="KL597317">
    <property type="protein sequence ID" value="KER19132.1"/>
    <property type="molecule type" value="Genomic_DNA"/>
</dbReference>
<dbReference type="AlphaFoldDB" id="A0A074Z0Z5"/>
<protein>
    <submittedName>
        <fullName evidence="1">Uncharacterized protein</fullName>
    </submittedName>
</protein>
<accession>A0A074Z0Z5</accession>
<feature type="non-terminal residue" evidence="1">
    <location>
        <position position="170"/>
    </location>
</feature>
<evidence type="ECO:0000313" key="2">
    <source>
        <dbReference type="Proteomes" id="UP000054324"/>
    </source>
</evidence>
<name>A0A074Z0Z5_OPIVI</name>
<dbReference type="GeneID" id="20329812"/>
<dbReference type="RefSeq" id="XP_009177121.1">
    <property type="nucleotide sequence ID" value="XM_009178857.1"/>
</dbReference>
<keyword evidence="2" id="KW-1185">Reference proteome</keyword>
<dbReference type="OrthoDB" id="6751474at2759"/>
<dbReference type="CTD" id="20329812"/>